<protein>
    <submittedName>
        <fullName evidence="2">Uncharacterized protein</fullName>
    </submittedName>
</protein>
<accession>A0A819Z8W3</accession>
<gene>
    <name evidence="2" type="ORF">OVN521_LOCUS24481</name>
</gene>
<feature type="compositionally biased region" description="Polar residues" evidence="1">
    <location>
        <begin position="13"/>
        <end position="23"/>
    </location>
</feature>
<organism evidence="2 3">
    <name type="scientific">Rotaria magnacalcarata</name>
    <dbReference type="NCBI Taxonomy" id="392030"/>
    <lineage>
        <taxon>Eukaryota</taxon>
        <taxon>Metazoa</taxon>
        <taxon>Spiralia</taxon>
        <taxon>Gnathifera</taxon>
        <taxon>Rotifera</taxon>
        <taxon>Eurotatoria</taxon>
        <taxon>Bdelloidea</taxon>
        <taxon>Philodinida</taxon>
        <taxon>Philodinidae</taxon>
        <taxon>Rotaria</taxon>
    </lineage>
</organism>
<comment type="caution">
    <text evidence="2">The sequence shown here is derived from an EMBL/GenBank/DDBJ whole genome shotgun (WGS) entry which is preliminary data.</text>
</comment>
<evidence type="ECO:0000256" key="1">
    <source>
        <dbReference type="SAM" id="MobiDB-lite"/>
    </source>
</evidence>
<feature type="region of interest" description="Disordered" evidence="1">
    <location>
        <begin position="1"/>
        <end position="46"/>
    </location>
</feature>
<reference evidence="2" key="1">
    <citation type="submission" date="2021-02" db="EMBL/GenBank/DDBJ databases">
        <authorList>
            <person name="Nowell W R."/>
        </authorList>
    </citation>
    <scope>NUCLEOTIDE SEQUENCE</scope>
</reference>
<name>A0A819Z8W3_9BILA</name>
<keyword evidence="3" id="KW-1185">Reference proteome</keyword>
<evidence type="ECO:0000313" key="2">
    <source>
        <dbReference type="EMBL" id="CAF4167101.1"/>
    </source>
</evidence>
<sequence>MAEPNPRKLPRISESSTITSDLNDISPLHPKTIIKSQQLGDGDEKSLTIRSQPDTIQLHHSNTSTIKGLSNPCYFSLVNDTIDTYDIEKQTNNRVVISIRGLQNNNNNNEEEREITKF</sequence>
<dbReference type="Proteomes" id="UP000663866">
    <property type="component" value="Unassembled WGS sequence"/>
</dbReference>
<proteinExistence type="predicted"/>
<dbReference type="AlphaFoldDB" id="A0A819Z8W3"/>
<dbReference type="EMBL" id="CAJOBG010005830">
    <property type="protein sequence ID" value="CAF4167101.1"/>
    <property type="molecule type" value="Genomic_DNA"/>
</dbReference>
<evidence type="ECO:0000313" key="3">
    <source>
        <dbReference type="Proteomes" id="UP000663866"/>
    </source>
</evidence>